<evidence type="ECO:0000313" key="2">
    <source>
        <dbReference type="Proteomes" id="UP000297407"/>
    </source>
</evidence>
<evidence type="ECO:0000313" key="1">
    <source>
        <dbReference type="EMBL" id="TGD58256.1"/>
    </source>
</evidence>
<dbReference type="EMBL" id="SRLH01000004">
    <property type="protein sequence ID" value="TGD58256.1"/>
    <property type="molecule type" value="Genomic_DNA"/>
</dbReference>
<comment type="caution">
    <text evidence="1">The sequence shown here is derived from an EMBL/GenBank/DDBJ whole genome shotgun (WGS) entry which is preliminary data.</text>
</comment>
<protein>
    <recommendedName>
        <fullName evidence="3">RES domain-containing protein</fullName>
    </recommendedName>
</protein>
<dbReference type="RefSeq" id="WP_135526426.1">
    <property type="nucleotide sequence ID" value="NZ_SRLH01000004.1"/>
</dbReference>
<accession>A0A4Z0L6X7</accession>
<proteinExistence type="predicted"/>
<organism evidence="1 2">
    <name type="scientific">Flavobacterium humi</name>
    <dbReference type="NCBI Taxonomy" id="2562683"/>
    <lineage>
        <taxon>Bacteria</taxon>
        <taxon>Pseudomonadati</taxon>
        <taxon>Bacteroidota</taxon>
        <taxon>Flavobacteriia</taxon>
        <taxon>Flavobacteriales</taxon>
        <taxon>Flavobacteriaceae</taxon>
        <taxon>Flavobacterium</taxon>
    </lineage>
</organism>
<dbReference type="AlphaFoldDB" id="A0A4Z0L6X7"/>
<dbReference type="OrthoDB" id="761857at2"/>
<name>A0A4Z0L6X7_9FLAO</name>
<keyword evidence="2" id="KW-1185">Reference proteome</keyword>
<dbReference type="Proteomes" id="UP000297407">
    <property type="component" value="Unassembled WGS sequence"/>
</dbReference>
<evidence type="ECO:0008006" key="3">
    <source>
        <dbReference type="Google" id="ProtNLM"/>
    </source>
</evidence>
<gene>
    <name evidence="1" type="ORF">E4635_09640</name>
</gene>
<reference evidence="1 2" key="1">
    <citation type="submission" date="2019-04" db="EMBL/GenBank/DDBJ databases">
        <title>Flavobacterium sp. strain DS2-A Genome sequencing and assembly.</title>
        <authorList>
            <person name="Kim I."/>
        </authorList>
    </citation>
    <scope>NUCLEOTIDE SEQUENCE [LARGE SCALE GENOMIC DNA]</scope>
    <source>
        <strain evidence="1 2">DS2-A</strain>
    </source>
</reference>
<sequence>MEQSDFPNLSKVRKAIKKFEQLKWPEYEEGQEINKFVEEFDKIVTSELGLILNYLMPLKHKEFSFGIFRVREVDSFNNINLFTEHSYPPPSITKFGRCNFPKHPVFYGSNNPITALIEVIRNGNFSGKRFCISSWKINNPEEGLIFENFLQSDLHAENNFAVLAKAKINKIHEPFKTSGVKISKTQKDGIAEFMKFLDTQFISDNNYSFSAALAHRQIFAKHNYNTDILLYPSVQSNMKGVNLAINPNFVDNHLQLQRCYIVELNSYNIETGKFNITFFEYGDVIKNQLFWRKLKPDDIKYQTYFREDFKDYLDKDHKFEFEKQ</sequence>